<organism evidence="3 4">
    <name type="scientific">Flavobacterium cheonhonense</name>
    <dbReference type="NCBI Taxonomy" id="706185"/>
    <lineage>
        <taxon>Bacteria</taxon>
        <taxon>Pseudomonadati</taxon>
        <taxon>Bacteroidota</taxon>
        <taxon>Flavobacteriia</taxon>
        <taxon>Flavobacteriales</taxon>
        <taxon>Flavobacteriaceae</taxon>
        <taxon>Flavobacterium</taxon>
    </lineage>
</organism>
<keyword evidence="1" id="KW-0472">Membrane</keyword>
<dbReference type="RefSeq" id="WP_324689605.1">
    <property type="nucleotide sequence ID" value="NZ_BAABCR010000015.1"/>
</dbReference>
<evidence type="ECO:0000256" key="2">
    <source>
        <dbReference type="SAM" id="SignalP"/>
    </source>
</evidence>
<keyword evidence="4" id="KW-1185">Reference proteome</keyword>
<comment type="caution">
    <text evidence="3">The sequence shown here is derived from an EMBL/GenBank/DDBJ whole genome shotgun (WGS) entry which is preliminary data.</text>
</comment>
<feature type="transmembrane region" description="Helical" evidence="1">
    <location>
        <begin position="146"/>
        <end position="167"/>
    </location>
</feature>
<keyword evidence="2" id="KW-0732">Signal</keyword>
<feature type="chain" id="PRO_5046178612" description="Protein BatD" evidence="2">
    <location>
        <begin position="19"/>
        <end position="543"/>
    </location>
</feature>
<keyword evidence="1" id="KW-0812">Transmembrane</keyword>
<dbReference type="EMBL" id="BAABCR010000015">
    <property type="protein sequence ID" value="GAA4034482.1"/>
    <property type="molecule type" value="Genomic_DNA"/>
</dbReference>
<gene>
    <name evidence="3" type="ORF">GCM10022386_19170</name>
</gene>
<accession>A0ABP7U1Q1</accession>
<sequence length="543" mass="61557">MKTKLVLILSLLSIAVWSQPKVTTAVDSVKNKIGAEFKLSLKTNVDTLSKVKFPESKFFGALEVLESYKVDTVKKGDRYELIKKYGLTQFDSGKYTIPRIPIIINGKTVYSDSLAIEISDVKVDTLKQKMFDIKDIATVKSPMGNWWIYVLVVIGLIGLGFLIFYLLKNRKPKAKAEVIVYKTPIEKATTLLQQLESKELWQKGAVKDYYSELTDIVRNYIEEEIKIPAMESTTSELIEGLRKAAKQKKLKLSNDTVENLEKVLQQADLVKFAKVTPMDYEIEEDKKRISNTIVTIHKSIPEVVETEDELALWNEQQKEKARLEKLKREKRKKMAIIVGSAAFLILGTLGFFVATKGFDYVKDNLIGHPTKELLEGEWVYSQYGNPGVKIETPKVLMRQDASKILPKNAMALIKEMQIFTYGSMIDDFYIGVSTSTFKEETKIDLEQAAEGSIKIFETQGASNILVKTEEFDTQKGITGRKAYGTLSMVDKVSGKSTKMYYEILIFAQSNGIQQITVLQREDDQYAKKIGERMLNSVELKIAQ</sequence>
<keyword evidence="1" id="KW-1133">Transmembrane helix</keyword>
<reference evidence="4" key="1">
    <citation type="journal article" date="2019" name="Int. J. Syst. Evol. Microbiol.">
        <title>The Global Catalogue of Microorganisms (GCM) 10K type strain sequencing project: providing services to taxonomists for standard genome sequencing and annotation.</title>
        <authorList>
            <consortium name="The Broad Institute Genomics Platform"/>
            <consortium name="The Broad Institute Genome Sequencing Center for Infectious Disease"/>
            <person name="Wu L."/>
            <person name="Ma J."/>
        </authorList>
    </citation>
    <scope>NUCLEOTIDE SEQUENCE [LARGE SCALE GENOMIC DNA]</scope>
    <source>
        <strain evidence="4">JCM 17064</strain>
    </source>
</reference>
<feature type="transmembrane region" description="Helical" evidence="1">
    <location>
        <begin position="334"/>
        <end position="354"/>
    </location>
</feature>
<proteinExistence type="predicted"/>
<feature type="signal peptide" evidence="2">
    <location>
        <begin position="1"/>
        <end position="18"/>
    </location>
</feature>
<evidence type="ECO:0000313" key="3">
    <source>
        <dbReference type="EMBL" id="GAA4034482.1"/>
    </source>
</evidence>
<evidence type="ECO:0008006" key="5">
    <source>
        <dbReference type="Google" id="ProtNLM"/>
    </source>
</evidence>
<dbReference type="Proteomes" id="UP001500968">
    <property type="component" value="Unassembled WGS sequence"/>
</dbReference>
<name>A0ABP7U1Q1_9FLAO</name>
<evidence type="ECO:0000256" key="1">
    <source>
        <dbReference type="SAM" id="Phobius"/>
    </source>
</evidence>
<evidence type="ECO:0000313" key="4">
    <source>
        <dbReference type="Proteomes" id="UP001500968"/>
    </source>
</evidence>
<protein>
    <recommendedName>
        <fullName evidence="5">Protein BatD</fullName>
    </recommendedName>
</protein>